<name>A0A2H0DVA4_9BACT</name>
<evidence type="ECO:0000256" key="1">
    <source>
        <dbReference type="SAM" id="Phobius"/>
    </source>
</evidence>
<dbReference type="AlphaFoldDB" id="A0A2H0DVA4"/>
<dbReference type="Proteomes" id="UP000231136">
    <property type="component" value="Unassembled WGS sequence"/>
</dbReference>
<accession>A0A2H0DVA4</accession>
<sequence>MTSLHYRHCESQSAEAIPAITGTPKLLLKSQYRRFTPSGISEPQFEVPKFAMTILLLIIFLTSVICHPPSASASSYGVSLTPPLLRVNIKPGKSITQVFTISNLNNEDKLLVARIVPFTQSDDRGNPSIDMKSNPSWLNYFGLANTHIKLGSPFTVKAKSSEQLILTLSVPANAILRDLYSTLLISTYSNISSPKFQGSQVSAAIGANLLVTLHSDINPPTILKISSILPNTGAFFKVGNIYFVDNITPLSFSTSVKNEGNFTSETKGIFKVTGQNNTPTYLEGILPVYVISNTQRILLNSEGRNFSFSPNLSQIGFYKIIVQINSENSHTENSIDIFFFPFKIMAGLIFASIFLTVILRTNKTQKIVDRGGRNMKYLTYI</sequence>
<feature type="transmembrane region" description="Helical" evidence="1">
    <location>
        <begin position="338"/>
        <end position="359"/>
    </location>
</feature>
<keyword evidence="1" id="KW-1133">Transmembrane helix</keyword>
<organism evidence="2 3">
    <name type="scientific">Candidatus Collierbacteria bacterium CG22_combo_CG10-13_8_21_14_all_43_12</name>
    <dbReference type="NCBI Taxonomy" id="1974537"/>
    <lineage>
        <taxon>Bacteria</taxon>
        <taxon>Candidatus Collieribacteriota</taxon>
    </lineage>
</organism>
<reference evidence="2 3" key="1">
    <citation type="submission" date="2017-09" db="EMBL/GenBank/DDBJ databases">
        <title>Depth-based differentiation of microbial function through sediment-hosted aquifers and enrichment of novel symbionts in the deep terrestrial subsurface.</title>
        <authorList>
            <person name="Probst A.J."/>
            <person name="Ladd B."/>
            <person name="Jarett J.K."/>
            <person name="Geller-Mcgrath D.E."/>
            <person name="Sieber C.M."/>
            <person name="Emerson J.B."/>
            <person name="Anantharaman K."/>
            <person name="Thomas B.C."/>
            <person name="Malmstrom R."/>
            <person name="Stieglmeier M."/>
            <person name="Klingl A."/>
            <person name="Woyke T."/>
            <person name="Ryan C.M."/>
            <person name="Banfield J.F."/>
        </authorList>
    </citation>
    <scope>NUCLEOTIDE SEQUENCE [LARGE SCALE GENOMIC DNA]</scope>
    <source>
        <strain evidence="2">CG22_combo_CG10-13_8_21_14_all_43_12</strain>
    </source>
</reference>
<comment type="caution">
    <text evidence="2">The sequence shown here is derived from an EMBL/GenBank/DDBJ whole genome shotgun (WGS) entry which is preliminary data.</text>
</comment>
<proteinExistence type="predicted"/>
<gene>
    <name evidence="2" type="ORF">COW83_02370</name>
</gene>
<keyword evidence="1" id="KW-0472">Membrane</keyword>
<keyword evidence="1" id="KW-0812">Transmembrane</keyword>
<protein>
    <submittedName>
        <fullName evidence="2">Uncharacterized protein</fullName>
    </submittedName>
</protein>
<evidence type="ECO:0000313" key="3">
    <source>
        <dbReference type="Proteomes" id="UP000231136"/>
    </source>
</evidence>
<evidence type="ECO:0000313" key="2">
    <source>
        <dbReference type="EMBL" id="PIP85798.1"/>
    </source>
</evidence>
<dbReference type="EMBL" id="PCTR01000080">
    <property type="protein sequence ID" value="PIP85798.1"/>
    <property type="molecule type" value="Genomic_DNA"/>
</dbReference>